<feature type="region of interest" description="Disordered" evidence="1">
    <location>
        <begin position="244"/>
        <end position="271"/>
    </location>
</feature>
<evidence type="ECO:0000313" key="3">
    <source>
        <dbReference type="Proteomes" id="UP001239445"/>
    </source>
</evidence>
<evidence type="ECO:0000256" key="1">
    <source>
        <dbReference type="SAM" id="MobiDB-lite"/>
    </source>
</evidence>
<dbReference type="Proteomes" id="UP001239445">
    <property type="component" value="Unassembled WGS sequence"/>
</dbReference>
<accession>A0AAJ0FDZ3</accession>
<gene>
    <name evidence="2" type="ORF">QBC47DRAFT_340691</name>
</gene>
<proteinExistence type="predicted"/>
<evidence type="ECO:0000313" key="2">
    <source>
        <dbReference type="EMBL" id="KAK1757665.1"/>
    </source>
</evidence>
<feature type="region of interest" description="Disordered" evidence="1">
    <location>
        <begin position="480"/>
        <end position="503"/>
    </location>
</feature>
<dbReference type="AlphaFoldDB" id="A0AAJ0FDZ3"/>
<protein>
    <submittedName>
        <fullName evidence="2">Uncharacterized protein</fullName>
    </submittedName>
</protein>
<keyword evidence="3" id="KW-1185">Reference proteome</keyword>
<name>A0AAJ0FDZ3_9PEZI</name>
<comment type="caution">
    <text evidence="2">The sequence shown here is derived from an EMBL/GenBank/DDBJ whole genome shotgun (WGS) entry which is preliminary data.</text>
</comment>
<sequence>MSSAEVTLRAIQEALGPYIRPREEVSHIRRVLGVHLDSCLQDGSAVEPLALVDSTKLAATSESRGLQREYLEALNANIKAREAFKACCQEPKARRKASSPAETQKVDRLQEHLATIGFQKKHEKLLAVERHLDLLSQKPAASKDFLDPKEAFRDCRPLPEVPKDVVTALALDDAPATTHLKDLIDELEKHVLCAKLLLKREEQLLEQVKSRSPVGADSVPDSAKLEALNASRTELINWIETELGRAGDGGGDEDGSSHGKSRNGATDMSRLDDQLAGVREKYKRYVEARKVLLQLVSQQKNPVIKPRQDTSEANTVPVQTPAPSAHLLAPYVEQLLSVAHEQKGMITQKSHLNITIAKQLKDTCLALDHLAEESQLLPAFPMPGAAGRKPAAFGDSLSASETLDSSIRVQPWVFAAESAKIATLENVAEKIDEGQSALEASMQKITEINQLLGPHGKKESEGSEVVEDESVDDIWLAESRPSGKAAAARKHATKAKATPRTAGDIWDTLDGKLGLLRSESGPP</sequence>
<reference evidence="2" key="1">
    <citation type="submission" date="2023-06" db="EMBL/GenBank/DDBJ databases">
        <title>Genome-scale phylogeny and comparative genomics of the fungal order Sordariales.</title>
        <authorList>
            <consortium name="Lawrence Berkeley National Laboratory"/>
            <person name="Hensen N."/>
            <person name="Bonometti L."/>
            <person name="Westerberg I."/>
            <person name="Brannstrom I.O."/>
            <person name="Guillou S."/>
            <person name="Cros-Aarteil S."/>
            <person name="Calhoun S."/>
            <person name="Haridas S."/>
            <person name="Kuo A."/>
            <person name="Mondo S."/>
            <person name="Pangilinan J."/>
            <person name="Riley R."/>
            <person name="Labutti K."/>
            <person name="Andreopoulos B."/>
            <person name="Lipzen A."/>
            <person name="Chen C."/>
            <person name="Yanf M."/>
            <person name="Daum C."/>
            <person name="Ng V."/>
            <person name="Clum A."/>
            <person name="Steindorff A."/>
            <person name="Ohm R."/>
            <person name="Martin F."/>
            <person name="Silar P."/>
            <person name="Natvig D."/>
            <person name="Lalanne C."/>
            <person name="Gautier V."/>
            <person name="Ament-Velasquez S.L."/>
            <person name="Kruys A."/>
            <person name="Hutchinson M.I."/>
            <person name="Powell A.J."/>
            <person name="Barry K."/>
            <person name="Miller A.N."/>
            <person name="Grigoriev I.V."/>
            <person name="Debuchy R."/>
            <person name="Gladieux P."/>
            <person name="Thoren M.H."/>
            <person name="Johannesson H."/>
        </authorList>
    </citation>
    <scope>NUCLEOTIDE SEQUENCE</scope>
    <source>
        <strain evidence="2">PSN4</strain>
    </source>
</reference>
<organism evidence="2 3">
    <name type="scientific">Echria macrotheca</name>
    <dbReference type="NCBI Taxonomy" id="438768"/>
    <lineage>
        <taxon>Eukaryota</taxon>
        <taxon>Fungi</taxon>
        <taxon>Dikarya</taxon>
        <taxon>Ascomycota</taxon>
        <taxon>Pezizomycotina</taxon>
        <taxon>Sordariomycetes</taxon>
        <taxon>Sordariomycetidae</taxon>
        <taxon>Sordariales</taxon>
        <taxon>Schizotheciaceae</taxon>
        <taxon>Echria</taxon>
    </lineage>
</organism>
<dbReference type="EMBL" id="MU839830">
    <property type="protein sequence ID" value="KAK1757665.1"/>
    <property type="molecule type" value="Genomic_DNA"/>
</dbReference>